<comment type="caution">
    <text evidence="10">The sequence shown here is derived from an EMBL/GenBank/DDBJ whole genome shotgun (WGS) entry which is preliminary data.</text>
</comment>
<keyword evidence="11" id="KW-1185">Reference proteome</keyword>
<evidence type="ECO:0000313" key="10">
    <source>
        <dbReference type="EMBL" id="MCS0632994.1"/>
    </source>
</evidence>
<dbReference type="PANTHER" id="PTHR33529:SF7">
    <property type="entry name" value="LIPOPOLYSACCHARIDE EXPORT SYSTEM PERMEASE PROTEIN LPTF"/>
    <property type="match status" value="1"/>
</dbReference>
<evidence type="ECO:0000256" key="6">
    <source>
        <dbReference type="ARBA" id="ARBA00022692"/>
    </source>
</evidence>
<feature type="transmembrane region" description="Helical" evidence="9">
    <location>
        <begin position="267"/>
        <end position="290"/>
    </location>
</feature>
<sequence length="383" mass="42091">MIFQRALQRELASVAGATFTVLFTIFVTWTLISILGKAAGGKVASSDVLALIGFSVLNYLPTIIILTSFIAVIATVTRSYRDSEMVVWFASGQSLMRWVPPVLVFGLPMVAIVAALSFVATPWAKMKSAEFVERFEKREDLKRVSPGQFRESPSTNRVFFVEGSTSGATVVQNVFVNSVDADGNSIVVAKEGVIEPDGKGGQYLVLKNGRRYLGHPGRADFQSMEFERYRMRVSSQVPMIGTDTPVDAMSTATLLAVPQDRLTRAELLYRISAPISCLVLILLGIPLGFVNPRAGSSANLILALLIFFTYSNLSKVFENSVKQNKMGFGMAWWPLHLFALLVVAALFAWRLNVNHPWHPLALLGAFKRRRLLRGGEAAQEGAQ</sequence>
<dbReference type="Proteomes" id="UP001165263">
    <property type="component" value="Unassembled WGS sequence"/>
</dbReference>
<keyword evidence="7 9" id="KW-1133">Transmembrane helix</keyword>
<evidence type="ECO:0000256" key="9">
    <source>
        <dbReference type="SAM" id="Phobius"/>
    </source>
</evidence>
<dbReference type="PANTHER" id="PTHR33529">
    <property type="entry name" value="SLR0882 PROTEIN-RELATED"/>
    <property type="match status" value="1"/>
</dbReference>
<feature type="transmembrane region" description="Helical" evidence="9">
    <location>
        <begin position="296"/>
        <end position="314"/>
    </location>
</feature>
<evidence type="ECO:0000256" key="4">
    <source>
        <dbReference type="ARBA" id="ARBA00022475"/>
    </source>
</evidence>
<comment type="subcellular location">
    <subcellularLocation>
        <location evidence="1">Cell inner membrane</location>
        <topology evidence="1">Multi-pass membrane protein</topology>
    </subcellularLocation>
</comment>
<evidence type="ECO:0000256" key="8">
    <source>
        <dbReference type="ARBA" id="ARBA00023136"/>
    </source>
</evidence>
<evidence type="ECO:0000256" key="2">
    <source>
        <dbReference type="ARBA" id="ARBA00014213"/>
    </source>
</evidence>
<keyword evidence="8 9" id="KW-0472">Membrane</keyword>
<evidence type="ECO:0000256" key="1">
    <source>
        <dbReference type="ARBA" id="ARBA00004429"/>
    </source>
</evidence>
<evidence type="ECO:0000256" key="7">
    <source>
        <dbReference type="ARBA" id="ARBA00022989"/>
    </source>
</evidence>
<reference evidence="10" key="1">
    <citation type="submission" date="2022-08" db="EMBL/GenBank/DDBJ databases">
        <title>Reclassification of Massilia species as members of the genera Telluria, Duganella, Pseudoduganella, Mokoshia gen. nov. and Zemynaea gen. nov. using orthogonal and non-orthogonal genome-based approaches.</title>
        <authorList>
            <person name="Bowman J.P."/>
        </authorList>
    </citation>
    <scope>NUCLEOTIDE SEQUENCE</scope>
    <source>
        <strain evidence="10">LMG 11547</strain>
    </source>
</reference>
<dbReference type="EMBL" id="JANUHC010000012">
    <property type="protein sequence ID" value="MCS0632994.1"/>
    <property type="molecule type" value="Genomic_DNA"/>
</dbReference>
<dbReference type="NCBIfam" id="TIGR04407">
    <property type="entry name" value="LptF_YjgP"/>
    <property type="match status" value="1"/>
</dbReference>
<evidence type="ECO:0000256" key="3">
    <source>
        <dbReference type="ARBA" id="ARBA00022448"/>
    </source>
</evidence>
<accession>A0ABT2C6G6</accession>
<name>A0ABT2C6G6_9BURK</name>
<organism evidence="10 11">
    <name type="scientific">Telluria mixta</name>
    <dbReference type="NCBI Taxonomy" id="34071"/>
    <lineage>
        <taxon>Bacteria</taxon>
        <taxon>Pseudomonadati</taxon>
        <taxon>Pseudomonadota</taxon>
        <taxon>Betaproteobacteria</taxon>
        <taxon>Burkholderiales</taxon>
        <taxon>Oxalobacteraceae</taxon>
        <taxon>Telluria group</taxon>
        <taxon>Telluria</taxon>
    </lineage>
</organism>
<protein>
    <recommendedName>
        <fullName evidence="2">Lipopolysaccharide export system permease protein LptF</fullName>
    </recommendedName>
</protein>
<keyword evidence="3" id="KW-0813">Transport</keyword>
<dbReference type="RefSeq" id="WP_259451992.1">
    <property type="nucleotide sequence ID" value="NZ_CP119520.1"/>
</dbReference>
<feature type="transmembrane region" description="Helical" evidence="9">
    <location>
        <begin position="48"/>
        <end position="78"/>
    </location>
</feature>
<evidence type="ECO:0000256" key="5">
    <source>
        <dbReference type="ARBA" id="ARBA00022519"/>
    </source>
</evidence>
<keyword evidence="5" id="KW-0997">Cell inner membrane</keyword>
<proteinExistence type="predicted"/>
<evidence type="ECO:0000313" key="11">
    <source>
        <dbReference type="Proteomes" id="UP001165263"/>
    </source>
</evidence>
<feature type="transmembrane region" description="Helical" evidence="9">
    <location>
        <begin position="98"/>
        <end position="120"/>
    </location>
</feature>
<keyword evidence="4" id="KW-1003">Cell membrane</keyword>
<keyword evidence="6 9" id="KW-0812">Transmembrane</keyword>
<dbReference type="InterPro" id="IPR030922">
    <property type="entry name" value="LptF"/>
</dbReference>
<dbReference type="InterPro" id="IPR005495">
    <property type="entry name" value="LptG/LptF_permease"/>
</dbReference>
<dbReference type="Pfam" id="PF03739">
    <property type="entry name" value="LptF_LptG"/>
    <property type="match status" value="1"/>
</dbReference>
<feature type="transmembrane region" description="Helical" evidence="9">
    <location>
        <begin position="12"/>
        <end position="36"/>
    </location>
</feature>
<gene>
    <name evidence="10" type="primary">lptF</name>
    <name evidence="10" type="ORF">NX786_27035</name>
</gene>
<feature type="transmembrane region" description="Helical" evidence="9">
    <location>
        <begin position="326"/>
        <end position="349"/>
    </location>
</feature>